<feature type="domain" description="Serpin" evidence="9">
    <location>
        <begin position="57"/>
        <end position="395"/>
    </location>
</feature>
<evidence type="ECO:0000256" key="4">
    <source>
        <dbReference type="ARBA" id="ARBA00022900"/>
    </source>
</evidence>
<dbReference type="Ensembl" id="ENSOCUT00000028412.3">
    <property type="protein sequence ID" value="ENSOCUP00000025583.3"/>
    <property type="gene ID" value="ENSOCUG00000021940.3"/>
</dbReference>
<reference evidence="10" key="3">
    <citation type="submission" date="2025-09" db="UniProtKB">
        <authorList>
            <consortium name="Ensembl"/>
        </authorList>
    </citation>
    <scope>IDENTIFICATION</scope>
    <source>
        <strain evidence="10">Thorbecke</strain>
    </source>
</reference>
<evidence type="ECO:0000256" key="5">
    <source>
        <dbReference type="ARBA" id="ARBA00023180"/>
    </source>
</evidence>
<feature type="signal peptide" evidence="8">
    <location>
        <begin position="1"/>
        <end position="27"/>
    </location>
</feature>
<keyword evidence="2" id="KW-0646">Protease inhibitor</keyword>
<comment type="similarity">
    <text evidence="1 6">Belongs to the serpin family.</text>
</comment>
<evidence type="ECO:0000256" key="3">
    <source>
        <dbReference type="ARBA" id="ARBA00022729"/>
    </source>
</evidence>
<evidence type="ECO:0000259" key="9">
    <source>
        <dbReference type="SMART" id="SM00093"/>
    </source>
</evidence>
<protein>
    <recommendedName>
        <fullName evidence="9">Serpin domain-containing protein</fullName>
    </recommendedName>
</protein>
<dbReference type="Proteomes" id="UP000001811">
    <property type="component" value="Unplaced"/>
</dbReference>
<dbReference type="GeneTree" id="ENSGT00940000154493"/>
<accession>G1U822</accession>
<evidence type="ECO:0000313" key="11">
    <source>
        <dbReference type="Proteomes" id="UP000001811"/>
    </source>
</evidence>
<dbReference type="SUPFAM" id="SSF56574">
    <property type="entry name" value="Serpins"/>
    <property type="match status" value="1"/>
</dbReference>
<keyword evidence="4" id="KW-0722">Serine protease inhibitor</keyword>
<proteinExistence type="inferred from homology"/>
<evidence type="ECO:0000256" key="6">
    <source>
        <dbReference type="RuleBase" id="RU000411"/>
    </source>
</evidence>
<dbReference type="GO" id="GO:0005615">
    <property type="term" value="C:extracellular space"/>
    <property type="evidence" value="ECO:0007669"/>
    <property type="project" value="InterPro"/>
</dbReference>
<feature type="region of interest" description="Disordered" evidence="7">
    <location>
        <begin position="371"/>
        <end position="391"/>
    </location>
</feature>
<organism evidence="10 11">
    <name type="scientific">Oryctolagus cuniculus</name>
    <name type="common">Rabbit</name>
    <dbReference type="NCBI Taxonomy" id="9986"/>
    <lineage>
        <taxon>Eukaryota</taxon>
        <taxon>Metazoa</taxon>
        <taxon>Chordata</taxon>
        <taxon>Craniata</taxon>
        <taxon>Vertebrata</taxon>
        <taxon>Euteleostomi</taxon>
        <taxon>Mammalia</taxon>
        <taxon>Eutheria</taxon>
        <taxon>Euarchontoglires</taxon>
        <taxon>Glires</taxon>
        <taxon>Lagomorpha</taxon>
        <taxon>Leporidae</taxon>
        <taxon>Oryctolagus</taxon>
    </lineage>
</organism>
<dbReference type="InterPro" id="IPR042178">
    <property type="entry name" value="Serpin_sf_1"/>
</dbReference>
<sequence>MLSSSSQRPLLLAVLCCLLWGPEAIGARQSEESKPVEIHSQHHFCQSIFNNTADIFLYLYKELAWISKSSNIVFSPLSVTAALATLFLGTKADAHSQIWNGLEFNLLGAGEHLVHACFRQLLRTFQHWDNELAAGSVLFIDERLQPRAEFVQGVQQLSHTEAITVNLRDTHGARTQINSFLRRETKNEITDLVQELENDTSLALLTYISFHGKLRDEFHTELTVEENFHVDERTTVRVPTVNRLGAFDLHRDTNFSSWVLAQHCLGDAVAYYVLPDEGKMEQLERGLTQEQLDGLLTPSDIRCLPGPGAAQELPELGRTGRGGGGATRSMHCAPWGCGSIPGLWAGVWEMALAAEKAMILSLRAPPPAWTRPLPNVRAQRSDSNSSTGYGRTKEGFLAKAAAECGVQAQMSLVGRGRGPVEQRARVGEAGTHLQRAGVAVTSLECSPGPAGEGTGHAQPPHRLVPGTVPMPCRAAACCAL</sequence>
<dbReference type="InterPro" id="IPR000215">
    <property type="entry name" value="Serpin_fam"/>
</dbReference>
<dbReference type="PANTHER" id="PTHR11461:SF165">
    <property type="entry name" value="ALPHA-1-ANTITRYPSIN"/>
    <property type="match status" value="1"/>
</dbReference>
<dbReference type="InParanoid" id="G1U822"/>
<dbReference type="InterPro" id="IPR036186">
    <property type="entry name" value="Serpin_sf"/>
</dbReference>
<feature type="chain" id="PRO_5023879917" description="Serpin domain-containing protein" evidence="8">
    <location>
        <begin position="28"/>
        <end position="480"/>
    </location>
</feature>
<dbReference type="AlphaFoldDB" id="G1U822"/>
<dbReference type="PaxDb" id="9986-ENSOCUP00000025583"/>
<name>G1U822_RABIT</name>
<reference evidence="10" key="2">
    <citation type="submission" date="2025-08" db="UniProtKB">
        <authorList>
            <consortium name="Ensembl"/>
        </authorList>
    </citation>
    <scope>IDENTIFICATION</scope>
    <source>
        <strain evidence="10">Thorbecke</strain>
    </source>
</reference>
<dbReference type="InterPro" id="IPR042185">
    <property type="entry name" value="Serpin_sf_2"/>
</dbReference>
<evidence type="ECO:0000256" key="2">
    <source>
        <dbReference type="ARBA" id="ARBA00022690"/>
    </source>
</evidence>
<keyword evidence="5" id="KW-0325">Glycoprotein</keyword>
<dbReference type="InterPro" id="IPR023796">
    <property type="entry name" value="Serpin_dom"/>
</dbReference>
<keyword evidence="3 8" id="KW-0732">Signal</keyword>
<keyword evidence="11" id="KW-1185">Reference proteome</keyword>
<dbReference type="Pfam" id="PF00079">
    <property type="entry name" value="Serpin"/>
    <property type="match status" value="1"/>
</dbReference>
<dbReference type="Gene3D" id="2.30.39.10">
    <property type="entry name" value="Alpha-1-antitrypsin, domain 1"/>
    <property type="match status" value="1"/>
</dbReference>
<dbReference type="SMR" id="G1U822"/>
<dbReference type="Gene3D" id="3.30.497.10">
    <property type="entry name" value="Antithrombin, subunit I, domain 2"/>
    <property type="match status" value="1"/>
</dbReference>
<dbReference type="PANTHER" id="PTHR11461">
    <property type="entry name" value="SERINE PROTEASE INHIBITOR, SERPIN"/>
    <property type="match status" value="1"/>
</dbReference>
<dbReference type="GO" id="GO:0004867">
    <property type="term" value="F:serine-type endopeptidase inhibitor activity"/>
    <property type="evidence" value="ECO:0007669"/>
    <property type="project" value="UniProtKB-KW"/>
</dbReference>
<dbReference type="Bgee" id="ENSOCUG00000021940">
    <property type="expression patterns" value="Expressed in testis and 3 other cell types or tissues"/>
</dbReference>
<dbReference type="HOGENOM" id="CLU_023330_2_1_1"/>
<evidence type="ECO:0000256" key="8">
    <source>
        <dbReference type="SAM" id="SignalP"/>
    </source>
</evidence>
<dbReference type="eggNOG" id="KOG2392">
    <property type="taxonomic scope" value="Eukaryota"/>
</dbReference>
<evidence type="ECO:0000256" key="1">
    <source>
        <dbReference type="ARBA" id="ARBA00009500"/>
    </source>
</evidence>
<dbReference type="SMART" id="SM00093">
    <property type="entry name" value="SERPIN"/>
    <property type="match status" value="1"/>
</dbReference>
<evidence type="ECO:0000313" key="10">
    <source>
        <dbReference type="Ensembl" id="ENSOCUP00000025583.3"/>
    </source>
</evidence>
<reference evidence="10 11" key="1">
    <citation type="journal article" date="2011" name="Nature">
        <title>A high-resolution map of human evolutionary constraint using 29 mammals.</title>
        <authorList>
            <person name="Lindblad-Toh K."/>
            <person name="Garber M."/>
            <person name="Zuk O."/>
            <person name="Lin M.F."/>
            <person name="Parker B.J."/>
            <person name="Washietl S."/>
            <person name="Kheradpour P."/>
            <person name="Ernst J."/>
            <person name="Jordan G."/>
            <person name="Mauceli E."/>
            <person name="Ward L.D."/>
            <person name="Lowe C.B."/>
            <person name="Holloway A.K."/>
            <person name="Clamp M."/>
            <person name="Gnerre S."/>
            <person name="Alfoldi J."/>
            <person name="Beal K."/>
            <person name="Chang J."/>
            <person name="Clawson H."/>
            <person name="Cuff J."/>
            <person name="Di Palma F."/>
            <person name="Fitzgerald S."/>
            <person name="Flicek P."/>
            <person name="Guttman M."/>
            <person name="Hubisz M.J."/>
            <person name="Jaffe D.B."/>
            <person name="Jungreis I."/>
            <person name="Kent W.J."/>
            <person name="Kostka D."/>
            <person name="Lara M."/>
            <person name="Martins A.L."/>
            <person name="Massingham T."/>
            <person name="Moltke I."/>
            <person name="Raney B.J."/>
            <person name="Rasmussen M.D."/>
            <person name="Robinson J."/>
            <person name="Stark A."/>
            <person name="Vilella A.J."/>
            <person name="Wen J."/>
            <person name="Xie X."/>
            <person name="Zody M.C."/>
            <person name="Baldwin J."/>
            <person name="Bloom T."/>
            <person name="Chin C.W."/>
            <person name="Heiman D."/>
            <person name="Nicol R."/>
            <person name="Nusbaum C."/>
            <person name="Young S."/>
            <person name="Wilkinson J."/>
            <person name="Worley K.C."/>
            <person name="Kovar C.L."/>
            <person name="Muzny D.M."/>
            <person name="Gibbs R.A."/>
            <person name="Cree A."/>
            <person name="Dihn H.H."/>
            <person name="Fowler G."/>
            <person name="Jhangiani S."/>
            <person name="Joshi V."/>
            <person name="Lee S."/>
            <person name="Lewis L.R."/>
            <person name="Nazareth L.V."/>
            <person name="Okwuonu G."/>
            <person name="Santibanez J."/>
            <person name="Warren W.C."/>
            <person name="Mardis E.R."/>
            <person name="Weinstock G.M."/>
            <person name="Wilson R.K."/>
            <person name="Delehaunty K."/>
            <person name="Dooling D."/>
            <person name="Fronik C."/>
            <person name="Fulton L."/>
            <person name="Fulton B."/>
            <person name="Graves T."/>
            <person name="Minx P."/>
            <person name="Sodergren E."/>
            <person name="Birney E."/>
            <person name="Margulies E.H."/>
            <person name="Herrero J."/>
            <person name="Green E.D."/>
            <person name="Haussler D."/>
            <person name="Siepel A."/>
            <person name="Goldman N."/>
            <person name="Pollard K.S."/>
            <person name="Pedersen J.S."/>
            <person name="Lander E.S."/>
            <person name="Kellis M."/>
        </authorList>
    </citation>
    <scope>NUCLEOTIDE SEQUENCE [LARGE SCALE GENOMIC DNA]</scope>
    <source>
        <strain evidence="11">Thorbecke</strain>
    </source>
</reference>
<evidence type="ECO:0000256" key="7">
    <source>
        <dbReference type="SAM" id="MobiDB-lite"/>
    </source>
</evidence>
<dbReference type="STRING" id="9986.ENSOCUP00000025583"/>